<sequence length="132" mass="14053">MAIVPPRATEPSSRAAEAIRCSVVFVPADSPRSGCLALWRTDGTEPPALARVRSGPLTGRRLARADTVGALSVRPGRVTAVIRDGDLTAHRSAVLIQPLSDEQWDRFLGVAAESSGHIAALLEHGRVRGRDQ</sequence>
<proteinExistence type="predicted"/>
<dbReference type="Proteomes" id="UP000603708">
    <property type="component" value="Unassembled WGS sequence"/>
</dbReference>
<dbReference type="EMBL" id="BNCD01000002">
    <property type="protein sequence ID" value="GHH72095.1"/>
    <property type="molecule type" value="Genomic_DNA"/>
</dbReference>
<reference evidence="1" key="2">
    <citation type="submission" date="2020-09" db="EMBL/GenBank/DDBJ databases">
        <authorList>
            <person name="Sun Q."/>
            <person name="Ohkuma M."/>
        </authorList>
    </citation>
    <scope>NUCLEOTIDE SEQUENCE</scope>
    <source>
        <strain evidence="1">JCM 5069</strain>
    </source>
</reference>
<reference evidence="1" key="1">
    <citation type="journal article" date="2014" name="Int. J. Syst. Evol. Microbiol.">
        <title>Complete genome sequence of Corynebacterium casei LMG S-19264T (=DSM 44701T), isolated from a smear-ripened cheese.</title>
        <authorList>
            <consortium name="US DOE Joint Genome Institute (JGI-PGF)"/>
            <person name="Walter F."/>
            <person name="Albersmeier A."/>
            <person name="Kalinowski J."/>
            <person name="Ruckert C."/>
        </authorList>
    </citation>
    <scope>NUCLEOTIDE SEQUENCE</scope>
    <source>
        <strain evidence="1">JCM 5069</strain>
    </source>
</reference>
<keyword evidence="2" id="KW-1185">Reference proteome</keyword>
<accession>A0A919FTH0</accession>
<evidence type="ECO:0000313" key="1">
    <source>
        <dbReference type="EMBL" id="GHH72095.1"/>
    </source>
</evidence>
<name>A0A919FTH0_9ACTN</name>
<dbReference type="PANTHER" id="PTHR38133:SF1">
    <property type="entry name" value="SLR1429 PROTEIN"/>
    <property type="match status" value="1"/>
</dbReference>
<comment type="caution">
    <text evidence="1">The sequence shown here is derived from an EMBL/GenBank/DDBJ whole genome shotgun (WGS) entry which is preliminary data.</text>
</comment>
<dbReference type="AlphaFoldDB" id="A0A919FTH0"/>
<evidence type="ECO:0008006" key="3">
    <source>
        <dbReference type="Google" id="ProtNLM"/>
    </source>
</evidence>
<evidence type="ECO:0000313" key="2">
    <source>
        <dbReference type="Proteomes" id="UP000603708"/>
    </source>
</evidence>
<organism evidence="1 2">
    <name type="scientific">Streptomyces sulfonofaciens</name>
    <dbReference type="NCBI Taxonomy" id="68272"/>
    <lineage>
        <taxon>Bacteria</taxon>
        <taxon>Bacillati</taxon>
        <taxon>Actinomycetota</taxon>
        <taxon>Actinomycetes</taxon>
        <taxon>Kitasatosporales</taxon>
        <taxon>Streptomycetaceae</taxon>
        <taxon>Streptomyces</taxon>
    </lineage>
</organism>
<dbReference type="PANTHER" id="PTHR38133">
    <property type="entry name" value="SLR1429 PROTEIN"/>
    <property type="match status" value="1"/>
</dbReference>
<protein>
    <recommendedName>
        <fullName evidence="3">ATP-dependent helicase</fullName>
    </recommendedName>
</protein>
<gene>
    <name evidence="1" type="ORF">GCM10018793_08570</name>
</gene>